<dbReference type="Gene3D" id="3.40.50.200">
    <property type="entry name" value="Peptidase S8/S53 domain"/>
    <property type="match status" value="1"/>
</dbReference>
<organism evidence="4 5">
    <name type="scientific">Cinnamomum micranthum f. kanehirae</name>
    <dbReference type="NCBI Taxonomy" id="337451"/>
    <lineage>
        <taxon>Eukaryota</taxon>
        <taxon>Viridiplantae</taxon>
        <taxon>Streptophyta</taxon>
        <taxon>Embryophyta</taxon>
        <taxon>Tracheophyta</taxon>
        <taxon>Spermatophyta</taxon>
        <taxon>Magnoliopsida</taxon>
        <taxon>Magnoliidae</taxon>
        <taxon>Laurales</taxon>
        <taxon>Lauraceae</taxon>
        <taxon>Cinnamomum</taxon>
    </lineage>
</organism>
<dbReference type="GO" id="GO:0006508">
    <property type="term" value="P:proteolysis"/>
    <property type="evidence" value="ECO:0007669"/>
    <property type="project" value="UniProtKB-KW"/>
</dbReference>
<proteinExistence type="inferred from homology"/>
<sequence>MAPTLPPQLLVPWFTMSVGTLVEAAPVLIYSKAFDEVIHDGVDVLSVSLGLGDPYNDVIAVGSLHAVLKGITIETYCRECCTPWIISVAAGTMDRSFPSPITLGNNQTIMVTLFLLCEMIYSSYFESPCGGSNYDKSTLGQAMFAGHKEIAFKGLVCPKQSGFDSTGTW</sequence>
<dbReference type="Proteomes" id="UP000283530">
    <property type="component" value="Unassembled WGS sequence"/>
</dbReference>
<dbReference type="SUPFAM" id="SSF52743">
    <property type="entry name" value="Subtilisin-like"/>
    <property type="match status" value="1"/>
</dbReference>
<dbReference type="InterPro" id="IPR045051">
    <property type="entry name" value="SBT"/>
</dbReference>
<name>A0A3S3NX45_9MAGN</name>
<keyword evidence="5" id="KW-1185">Reference proteome</keyword>
<dbReference type="Gene3D" id="3.50.30.30">
    <property type="match status" value="1"/>
</dbReference>
<protein>
    <submittedName>
        <fullName evidence="4">Subtilisin-like protein protease SBT3.8</fullName>
    </submittedName>
</protein>
<evidence type="ECO:0000256" key="3">
    <source>
        <dbReference type="SAM" id="SignalP"/>
    </source>
</evidence>
<evidence type="ECO:0000256" key="1">
    <source>
        <dbReference type="ARBA" id="ARBA00011073"/>
    </source>
</evidence>
<keyword evidence="4" id="KW-0645">Protease</keyword>
<feature type="chain" id="PRO_5018600163" evidence="3">
    <location>
        <begin position="25"/>
        <end position="169"/>
    </location>
</feature>
<comment type="caution">
    <text evidence="4">The sequence shown here is derived from an EMBL/GenBank/DDBJ whole genome shotgun (WGS) entry which is preliminary data.</text>
</comment>
<keyword evidence="2 3" id="KW-0732">Signal</keyword>
<accession>A0A3S3NX45</accession>
<dbReference type="AlphaFoldDB" id="A0A3S3NX45"/>
<dbReference type="EMBL" id="QPKB01000007">
    <property type="protein sequence ID" value="RWR88354.1"/>
    <property type="molecule type" value="Genomic_DNA"/>
</dbReference>
<evidence type="ECO:0000313" key="4">
    <source>
        <dbReference type="EMBL" id="RWR88354.1"/>
    </source>
</evidence>
<keyword evidence="4" id="KW-0378">Hydrolase</keyword>
<feature type="signal peptide" evidence="3">
    <location>
        <begin position="1"/>
        <end position="24"/>
    </location>
</feature>
<evidence type="ECO:0000313" key="5">
    <source>
        <dbReference type="Proteomes" id="UP000283530"/>
    </source>
</evidence>
<reference evidence="4 5" key="1">
    <citation type="journal article" date="2019" name="Nat. Plants">
        <title>Stout camphor tree genome fills gaps in understanding of flowering plant genome evolution.</title>
        <authorList>
            <person name="Chaw S.M."/>
            <person name="Liu Y.C."/>
            <person name="Wu Y.W."/>
            <person name="Wang H.Y."/>
            <person name="Lin C.I."/>
            <person name="Wu C.S."/>
            <person name="Ke H.M."/>
            <person name="Chang L.Y."/>
            <person name="Hsu C.Y."/>
            <person name="Yang H.T."/>
            <person name="Sudianto E."/>
            <person name="Hsu M.H."/>
            <person name="Wu K.P."/>
            <person name="Wang L.N."/>
            <person name="Leebens-Mack J.H."/>
            <person name="Tsai I.J."/>
        </authorList>
    </citation>
    <scope>NUCLEOTIDE SEQUENCE [LARGE SCALE GENOMIC DNA]</scope>
    <source>
        <strain evidence="5">cv. Chaw 1501</strain>
        <tissue evidence="4">Young leaves</tissue>
    </source>
</reference>
<dbReference type="PANTHER" id="PTHR10795">
    <property type="entry name" value="PROPROTEIN CONVERTASE SUBTILISIN/KEXIN"/>
    <property type="match status" value="1"/>
</dbReference>
<dbReference type="GO" id="GO:0004252">
    <property type="term" value="F:serine-type endopeptidase activity"/>
    <property type="evidence" value="ECO:0007669"/>
    <property type="project" value="InterPro"/>
</dbReference>
<evidence type="ECO:0000256" key="2">
    <source>
        <dbReference type="ARBA" id="ARBA00022729"/>
    </source>
</evidence>
<comment type="similarity">
    <text evidence="1">Belongs to the peptidase S8 family.</text>
</comment>
<dbReference type="InterPro" id="IPR036852">
    <property type="entry name" value="Peptidase_S8/S53_dom_sf"/>
</dbReference>
<dbReference type="OrthoDB" id="4803627at2759"/>
<gene>
    <name evidence="4" type="ORF">CKAN_01735600</name>
</gene>